<reference evidence="2" key="1">
    <citation type="submission" date="2014-09" db="EMBL/GenBank/DDBJ databases">
        <authorList>
            <person name="Gomez-Valero L."/>
        </authorList>
    </citation>
    <scope>NUCLEOTIDE SEQUENCE [LARGE SCALE GENOMIC DNA]</scope>
    <source>
        <strain evidence="2">ATCC35250</strain>
    </source>
</reference>
<dbReference type="Proteomes" id="UP000032803">
    <property type="component" value="Chromosome I"/>
</dbReference>
<proteinExistence type="predicted"/>
<sequence length="296" mass="33770">MKQNIQELIADLVSGTEVNTSDISSQAKSVLRTMRDEFEKLKTSNDADKQAKMIALFMGGVILALKQDDWKYYYDSNFKLYPEWLTKLVCIEASNITILERIYSMGRQVLQHLPETFNSSFFTSKYRVINSDKMAVFFPQLETKASAINILTQFCINHSNDLECPEIEIDDYQNIHFEIATPKSKMDELLDLYLKKREGITNSKGETKEYFYPFFVLGQKSFTQKSNAIKDLKKALNGEDVDLTQHLSIYRNGNLGDSLRGFIKASIADEIVGKEVTTISEFIAALQKKVSTSPKI</sequence>
<dbReference type="HOGENOM" id="CLU_939400_0_0_6"/>
<dbReference type="RefSeq" id="WP_045106949.1">
    <property type="nucleotide sequence ID" value="NZ_LN681225.1"/>
</dbReference>
<evidence type="ECO:0000313" key="1">
    <source>
        <dbReference type="EMBL" id="CEK11829.1"/>
    </source>
</evidence>
<keyword evidence="2" id="KW-1185">Reference proteome</keyword>
<dbReference type="AlphaFoldDB" id="A0A0A8UYI4"/>
<accession>A0A0A8UYI4</accession>
<protein>
    <submittedName>
        <fullName evidence="1">Uncharacterized protein</fullName>
    </submittedName>
</protein>
<dbReference type="OrthoDB" id="5654397at2"/>
<dbReference type="PATRIC" id="fig|449.7.peg.1372"/>
<gene>
    <name evidence="1" type="ORF">LHA_2835</name>
</gene>
<dbReference type="KEGG" id="lha:LHA_2835"/>
<dbReference type="STRING" id="449.LHA_2835"/>
<name>A0A0A8UYI4_LEGHA</name>
<organism evidence="1 2">
    <name type="scientific">Legionella hackeliae</name>
    <dbReference type="NCBI Taxonomy" id="449"/>
    <lineage>
        <taxon>Bacteria</taxon>
        <taxon>Pseudomonadati</taxon>
        <taxon>Pseudomonadota</taxon>
        <taxon>Gammaproteobacteria</taxon>
        <taxon>Legionellales</taxon>
        <taxon>Legionellaceae</taxon>
        <taxon>Legionella</taxon>
    </lineage>
</organism>
<dbReference type="EMBL" id="LN681225">
    <property type="protein sequence ID" value="CEK11829.1"/>
    <property type="molecule type" value="Genomic_DNA"/>
</dbReference>
<evidence type="ECO:0000313" key="2">
    <source>
        <dbReference type="Proteomes" id="UP000032803"/>
    </source>
</evidence>